<dbReference type="EMBL" id="QKWP01000785">
    <property type="protein sequence ID" value="RIB14926.1"/>
    <property type="molecule type" value="Genomic_DNA"/>
</dbReference>
<reference evidence="1 2" key="1">
    <citation type="submission" date="2018-06" db="EMBL/GenBank/DDBJ databases">
        <title>Comparative genomics reveals the genomic features of Rhizophagus irregularis, R. cerebriforme, R. diaphanum and Gigaspora rosea, and their symbiotic lifestyle signature.</title>
        <authorList>
            <person name="Morin E."/>
            <person name="San Clemente H."/>
            <person name="Chen E.C.H."/>
            <person name="De La Providencia I."/>
            <person name="Hainaut M."/>
            <person name="Kuo A."/>
            <person name="Kohler A."/>
            <person name="Murat C."/>
            <person name="Tang N."/>
            <person name="Roy S."/>
            <person name="Loubradou J."/>
            <person name="Henrissat B."/>
            <person name="Grigoriev I.V."/>
            <person name="Corradi N."/>
            <person name="Roux C."/>
            <person name="Martin F.M."/>
        </authorList>
    </citation>
    <scope>NUCLEOTIDE SEQUENCE [LARGE SCALE GENOMIC DNA]</scope>
    <source>
        <strain evidence="1 2">DAOM 194757</strain>
    </source>
</reference>
<protein>
    <submittedName>
        <fullName evidence="1">Uncharacterized protein</fullName>
    </submittedName>
</protein>
<sequence length="646" mass="74736">MSGNKQCVECQTTESVKFRSLEDDKWNAAESKGLVKLAWTKGDILCNKCYMQFIENPLRKGHKGIKAVVDEESVEEVSIVEEGCMKIELAKAIKSIAKIFYEREHVKNEDPIYVFDEMRELFQETDTTLKDFFDQLYSAARPLERNKQTMDRMKKLMVLICYLLGSLNNTKINAFKLDLAYYLDLVGTTNEGLNTMASIGVSTIARTVERKKKRMSDVHGNYVENALIRYSENAFVLNIDDYHNIHVSRQTETTETSRPTHMASILLNPCFAPAILRNRIINSKIIDDELIIKHLDKRFIVNLGISYHNRGRMWDVGKEFTDDELLDRLTLHSYNDRLVERTSERHIKNAILVDFVAGNLKTTEDYMKALQVVCDHESMQMYLFNYAIPIVADWPGQFFIRKAIAQCILANKTTIPPFVTNFLPIIGPLHISLNARELVFEKNSFFLMKSKKVYSEQFFTAEQLQSEARFIFQRWEDNEFQQQFVNSVKYPYTLKQLDMLSKKCAKLLLDKFTRIYQTRNQYPLIIESSSDGINTYKLFSLGYEVADRYLPRGFVTSRKPNTAILCDYMNCNSNSSDGSILACGHGYHSLCLQDSQFKCFICFDYLKGEIKKNVEALITSLLKEKVRLKKNPIKIGKMWVKMTGII</sequence>
<dbReference type="Proteomes" id="UP000266673">
    <property type="component" value="Unassembled WGS sequence"/>
</dbReference>
<gene>
    <name evidence="1" type="ORF">C2G38_2039804</name>
</gene>
<proteinExistence type="predicted"/>
<comment type="caution">
    <text evidence="1">The sequence shown here is derived from an EMBL/GenBank/DDBJ whole genome shotgun (WGS) entry which is preliminary data.</text>
</comment>
<dbReference type="STRING" id="44941.A0A397V6L8"/>
<name>A0A397V6L8_9GLOM</name>
<evidence type="ECO:0000313" key="1">
    <source>
        <dbReference type="EMBL" id="RIB14926.1"/>
    </source>
</evidence>
<keyword evidence="2" id="KW-1185">Reference proteome</keyword>
<organism evidence="1 2">
    <name type="scientific">Gigaspora rosea</name>
    <dbReference type="NCBI Taxonomy" id="44941"/>
    <lineage>
        <taxon>Eukaryota</taxon>
        <taxon>Fungi</taxon>
        <taxon>Fungi incertae sedis</taxon>
        <taxon>Mucoromycota</taxon>
        <taxon>Glomeromycotina</taxon>
        <taxon>Glomeromycetes</taxon>
        <taxon>Diversisporales</taxon>
        <taxon>Gigasporaceae</taxon>
        <taxon>Gigaspora</taxon>
    </lineage>
</organism>
<evidence type="ECO:0000313" key="2">
    <source>
        <dbReference type="Proteomes" id="UP000266673"/>
    </source>
</evidence>
<dbReference type="AlphaFoldDB" id="A0A397V6L8"/>
<accession>A0A397V6L8</accession>